<evidence type="ECO:0000256" key="13">
    <source>
        <dbReference type="ARBA" id="ARBA00023136"/>
    </source>
</evidence>
<keyword evidence="9" id="KW-0999">Mitochondrion inner membrane</keyword>
<evidence type="ECO:0000256" key="14">
    <source>
        <dbReference type="ARBA" id="ARBA00030192"/>
    </source>
</evidence>
<keyword evidence="12" id="KW-0496">Mitochondrion</keyword>
<evidence type="ECO:0000256" key="3">
    <source>
        <dbReference type="ARBA" id="ARBA00009508"/>
    </source>
</evidence>
<proteinExistence type="inferred from homology"/>
<keyword evidence="11" id="KW-0007">Acetylation</keyword>
<keyword evidence="8" id="KW-0679">Respiratory chain</keyword>
<gene>
    <name evidence="17" type="ORF">AX774_g629</name>
</gene>
<dbReference type="InterPro" id="IPR033034">
    <property type="entry name" value="NDUFB9"/>
</dbReference>
<evidence type="ECO:0000256" key="11">
    <source>
        <dbReference type="ARBA" id="ARBA00022990"/>
    </source>
</evidence>
<name>A0A1R1PXX8_ZANCU</name>
<feature type="domain" description="Complex 1 LYR protein" evidence="16">
    <location>
        <begin position="10"/>
        <end position="65"/>
    </location>
</feature>
<keyword evidence="18" id="KW-1185">Reference proteome</keyword>
<reference evidence="18" key="1">
    <citation type="submission" date="2017-01" db="EMBL/GenBank/DDBJ databases">
        <authorList>
            <person name="Wang Y."/>
            <person name="White M."/>
            <person name="Kvist S."/>
            <person name="Moncalvo J.-M."/>
        </authorList>
    </citation>
    <scope>NUCLEOTIDE SEQUENCE [LARGE SCALE GENOMIC DNA]</scope>
    <source>
        <strain evidence="18">COL-18-3</strain>
    </source>
</reference>
<comment type="function">
    <text evidence="1">Accessory subunit of the mitochondrial membrane respiratory chain NADH dehydrogenase (Complex I), that is believed to be not involved in catalysis. Complex I functions in the transfer of electrons from NADH to the respiratory chain. The immediate electron acceptor for the enzyme is believed to be ubiquinone.</text>
</comment>
<evidence type="ECO:0000256" key="6">
    <source>
        <dbReference type="ARBA" id="ARBA00022448"/>
    </source>
</evidence>
<comment type="caution">
    <text evidence="17">The sequence shown here is derived from an EMBL/GenBank/DDBJ whole genome shotgun (WGS) entry which is preliminary data.</text>
</comment>
<dbReference type="AlphaFoldDB" id="A0A1R1PXX8"/>
<dbReference type="Pfam" id="PF05347">
    <property type="entry name" value="Complex1_LYR"/>
    <property type="match status" value="1"/>
</dbReference>
<evidence type="ECO:0000256" key="4">
    <source>
        <dbReference type="ARBA" id="ARBA00011790"/>
    </source>
</evidence>
<evidence type="ECO:0000256" key="12">
    <source>
        <dbReference type="ARBA" id="ARBA00023128"/>
    </source>
</evidence>
<keyword evidence="17" id="KW-0830">Ubiquinone</keyword>
<evidence type="ECO:0000256" key="10">
    <source>
        <dbReference type="ARBA" id="ARBA00022982"/>
    </source>
</evidence>
<keyword evidence="6" id="KW-0813">Transport</keyword>
<protein>
    <recommendedName>
        <fullName evidence="5">NADH dehydrogenase [ubiquinone] 1 beta subcomplex subunit 9</fullName>
    </recommendedName>
    <alternativeName>
        <fullName evidence="14">Complex I-B22</fullName>
    </alternativeName>
    <alternativeName>
        <fullName evidence="15">NADH-ubiquinone oxidoreductase B22 subunit</fullName>
    </alternativeName>
</protein>
<dbReference type="GO" id="GO:0006120">
    <property type="term" value="P:mitochondrial electron transport, NADH to ubiquinone"/>
    <property type="evidence" value="ECO:0007669"/>
    <property type="project" value="InterPro"/>
</dbReference>
<evidence type="ECO:0000313" key="18">
    <source>
        <dbReference type="Proteomes" id="UP000188320"/>
    </source>
</evidence>
<dbReference type="CDD" id="cd20263">
    <property type="entry name" value="Complex1_LYR_NDUFB9_LYRM3"/>
    <property type="match status" value="1"/>
</dbReference>
<evidence type="ECO:0000313" key="17">
    <source>
        <dbReference type="EMBL" id="OMH85821.1"/>
    </source>
</evidence>
<dbReference type="EMBL" id="LSSK01000042">
    <property type="protein sequence ID" value="OMH85821.1"/>
    <property type="molecule type" value="Genomic_DNA"/>
</dbReference>
<dbReference type="Proteomes" id="UP000188320">
    <property type="component" value="Unassembled WGS sequence"/>
</dbReference>
<dbReference type="InterPro" id="IPR008011">
    <property type="entry name" value="Complex1_LYR_dom"/>
</dbReference>
<evidence type="ECO:0000256" key="1">
    <source>
        <dbReference type="ARBA" id="ARBA00002920"/>
    </source>
</evidence>
<comment type="subunit">
    <text evidence="4">Mammalian complex I is composed of 45 different subunits.</text>
</comment>
<evidence type="ECO:0000256" key="8">
    <source>
        <dbReference type="ARBA" id="ARBA00022660"/>
    </source>
</evidence>
<dbReference type="OrthoDB" id="13598at2759"/>
<evidence type="ECO:0000259" key="16">
    <source>
        <dbReference type="Pfam" id="PF05347"/>
    </source>
</evidence>
<dbReference type="PANTHER" id="PTHR12868:SF0">
    <property type="entry name" value="NADH DEHYDROGENASE [UBIQUINONE] 1 BETA SUBCOMPLEX SUBUNIT 9"/>
    <property type="match status" value="1"/>
</dbReference>
<evidence type="ECO:0000256" key="9">
    <source>
        <dbReference type="ARBA" id="ARBA00022792"/>
    </source>
</evidence>
<dbReference type="InterPro" id="IPR045292">
    <property type="entry name" value="Complex1_LYR_NDUFB9_LYRM3"/>
</dbReference>
<dbReference type="GO" id="GO:0005743">
    <property type="term" value="C:mitochondrial inner membrane"/>
    <property type="evidence" value="ECO:0007669"/>
    <property type="project" value="UniProtKB-SubCell"/>
</dbReference>
<sequence length="100" mass="11764">MSIPAQTKYVKRLYKKALQAASDWYPNPLAVRPIAMAIREKFEQNKEIKDPIQLQKIYSEAEETIEGYAHPLPYKYPTAVGGSKYERNMWFEKGFKYDQE</sequence>
<evidence type="ECO:0000256" key="15">
    <source>
        <dbReference type="ARBA" id="ARBA00032528"/>
    </source>
</evidence>
<evidence type="ECO:0000256" key="5">
    <source>
        <dbReference type="ARBA" id="ARBA00018684"/>
    </source>
</evidence>
<accession>A0A1R1PXX8</accession>
<evidence type="ECO:0000256" key="2">
    <source>
        <dbReference type="ARBA" id="ARBA00004443"/>
    </source>
</evidence>
<keyword evidence="13" id="KW-0472">Membrane</keyword>
<evidence type="ECO:0000256" key="7">
    <source>
        <dbReference type="ARBA" id="ARBA00022553"/>
    </source>
</evidence>
<comment type="subcellular location">
    <subcellularLocation>
        <location evidence="2">Mitochondrion inner membrane</location>
        <topology evidence="2">Peripheral membrane protein</topology>
        <orientation evidence="2">Matrix side</orientation>
    </subcellularLocation>
</comment>
<comment type="similarity">
    <text evidence="3">Belongs to the complex I LYR family.</text>
</comment>
<organism evidence="17 18">
    <name type="scientific">Zancudomyces culisetae</name>
    <name type="common">Gut fungus</name>
    <name type="synonym">Smittium culisetae</name>
    <dbReference type="NCBI Taxonomy" id="1213189"/>
    <lineage>
        <taxon>Eukaryota</taxon>
        <taxon>Fungi</taxon>
        <taxon>Fungi incertae sedis</taxon>
        <taxon>Zoopagomycota</taxon>
        <taxon>Kickxellomycotina</taxon>
        <taxon>Harpellomycetes</taxon>
        <taxon>Harpellales</taxon>
        <taxon>Legeriomycetaceae</taxon>
        <taxon>Zancudomyces</taxon>
    </lineage>
</organism>
<keyword evidence="10" id="KW-0249">Electron transport</keyword>
<dbReference type="PANTHER" id="PTHR12868">
    <property type="entry name" value="NADH-UBIQUINONE OXIDOREDUCTASE B22 SUBUNIT"/>
    <property type="match status" value="1"/>
</dbReference>
<keyword evidence="7" id="KW-0597">Phosphoprotein</keyword>